<dbReference type="RefSeq" id="WP_137339193.1">
    <property type="nucleotide sequence ID" value="NZ_BSQH01000017.1"/>
</dbReference>
<dbReference type="AlphaFoldDB" id="A0A4U6DBC1"/>
<evidence type="ECO:0000313" key="2">
    <source>
        <dbReference type="Proteomes" id="UP000304900"/>
    </source>
</evidence>
<comment type="caution">
    <text evidence="1">The sequence shown here is derived from an EMBL/GenBank/DDBJ whole genome shotgun (WGS) entry which is preliminary data.</text>
</comment>
<proteinExistence type="predicted"/>
<evidence type="ECO:0000313" key="1">
    <source>
        <dbReference type="EMBL" id="TKT93518.1"/>
    </source>
</evidence>
<gene>
    <name evidence="1" type="ORF">FDK13_06650</name>
</gene>
<keyword evidence="2" id="KW-1185">Reference proteome</keyword>
<dbReference type="EMBL" id="SZVO01000002">
    <property type="protein sequence ID" value="TKT93518.1"/>
    <property type="molecule type" value="Genomic_DNA"/>
</dbReference>
<dbReference type="Proteomes" id="UP000304900">
    <property type="component" value="Unassembled WGS sequence"/>
</dbReference>
<organism evidence="1 2">
    <name type="scientific">Dyadobacter frigoris</name>
    <dbReference type="NCBI Taxonomy" id="2576211"/>
    <lineage>
        <taxon>Bacteria</taxon>
        <taxon>Pseudomonadati</taxon>
        <taxon>Bacteroidota</taxon>
        <taxon>Cytophagia</taxon>
        <taxon>Cytophagales</taxon>
        <taxon>Spirosomataceae</taxon>
        <taxon>Dyadobacter</taxon>
    </lineage>
</organism>
<protein>
    <submittedName>
        <fullName evidence="1">Uncharacterized protein</fullName>
    </submittedName>
</protein>
<name>A0A4U6DBC1_9BACT</name>
<dbReference type="OrthoDB" id="795641at2"/>
<accession>A0A4U6DBC1</accession>
<sequence length="222" mass="26241">MFYFNSNKFDFWEIYDCIKRNYPLSIKKDETGFFSSYPGLIELGHLLTKKFSEGGEYKKFTDFLLELESNIGKKIEDTTYGQAPSYSGYLEFETFTHENHKRTKELHFYISVLGPFYTIVGMDKNTVTVDWMTFQKPTYLIISPGSEYKENFIFLENNIERQFPGYKFVPYDIYSQNIEGLEVYYDTGNFNTVFNGIFASSVDFNSMKIGDEFYKYGQWLKK</sequence>
<reference evidence="1 2" key="1">
    <citation type="submission" date="2019-05" db="EMBL/GenBank/DDBJ databases">
        <title>Dyadobacter AR-3-8 sp. nov., isolated from arctic soil.</title>
        <authorList>
            <person name="Chaudhary D.K."/>
        </authorList>
    </citation>
    <scope>NUCLEOTIDE SEQUENCE [LARGE SCALE GENOMIC DNA]</scope>
    <source>
        <strain evidence="1 2">AR-3-8</strain>
    </source>
</reference>